<dbReference type="Pfam" id="PF09372">
    <property type="entry name" value="PRANC"/>
    <property type="match status" value="1"/>
</dbReference>
<evidence type="ECO:0000259" key="4">
    <source>
        <dbReference type="Pfam" id="PF09372"/>
    </source>
</evidence>
<dbReference type="InterPro" id="IPR036770">
    <property type="entry name" value="Ankyrin_rpt-contain_sf"/>
</dbReference>
<accession>A0AAT9UPR8</accession>
<dbReference type="SMART" id="SM00248">
    <property type="entry name" value="ANK"/>
    <property type="match status" value="6"/>
</dbReference>
<dbReference type="Pfam" id="PF00023">
    <property type="entry name" value="Ank"/>
    <property type="match status" value="1"/>
</dbReference>
<dbReference type="SUPFAM" id="SSF48403">
    <property type="entry name" value="Ankyrin repeat"/>
    <property type="match status" value="2"/>
</dbReference>
<gene>
    <name evidence="5" type="ORF">CDPV99-024</name>
</gene>
<evidence type="ECO:0000256" key="2">
    <source>
        <dbReference type="ARBA" id="ARBA00023043"/>
    </source>
</evidence>
<evidence type="ECO:0000256" key="3">
    <source>
        <dbReference type="PROSITE-ProRule" id="PRU00023"/>
    </source>
</evidence>
<dbReference type="PROSITE" id="PS50088">
    <property type="entry name" value="ANK_REPEAT"/>
    <property type="match status" value="2"/>
</dbReference>
<feature type="domain" description="PRANC" evidence="4">
    <location>
        <begin position="526"/>
        <end position="620"/>
    </location>
</feature>
<name>A0AAT9UPR8_9POXV</name>
<dbReference type="PANTHER" id="PTHR24198:SF165">
    <property type="entry name" value="ANKYRIN REPEAT-CONTAINING PROTEIN-RELATED"/>
    <property type="match status" value="1"/>
</dbReference>
<dbReference type="InterPro" id="IPR002110">
    <property type="entry name" value="Ankyrin_rpt"/>
</dbReference>
<dbReference type="PROSITE" id="PS50297">
    <property type="entry name" value="ANK_REP_REGION"/>
    <property type="match status" value="1"/>
</dbReference>
<proteinExistence type="predicted"/>
<reference evidence="5" key="1">
    <citation type="submission" date="2023-04" db="EMBL/GenBank/DDBJ databases">
        <title>Genomic characterization of avipoxvirus isolates from Andean condor (Vultur gryphus).</title>
        <authorList>
            <person name="Butt S.L."/>
            <person name="Do Nascimento G.M."/>
            <person name="Tripathy D.N."/>
            <person name="Diel D.G."/>
        </authorList>
    </citation>
    <scope>NUCLEOTIDE SEQUENCE</scope>
    <source>
        <strain evidence="5">CDPV99</strain>
    </source>
</reference>
<organism evidence="5">
    <name type="scientific">Condorpox virus</name>
    <dbReference type="NCBI Taxonomy" id="3049970"/>
    <lineage>
        <taxon>Viruses</taxon>
        <taxon>Varidnaviria</taxon>
        <taxon>Bamfordvirae</taxon>
        <taxon>Nucleocytoviricota</taxon>
        <taxon>Pokkesviricetes</taxon>
        <taxon>Chitovirales</taxon>
        <taxon>Poxviridae</taxon>
        <taxon>Chordopoxvirinae</taxon>
        <taxon>Avipoxvirus</taxon>
    </lineage>
</organism>
<dbReference type="InterPro" id="IPR018272">
    <property type="entry name" value="PRANC_domain"/>
</dbReference>
<keyword evidence="1" id="KW-0677">Repeat</keyword>
<feature type="repeat" description="ANK" evidence="3">
    <location>
        <begin position="403"/>
        <end position="435"/>
    </location>
</feature>
<sequence length="631" mass="73410">MNKLIRAIKRGNRKIIRQVIKSGDGIISRFYKSTRSFPGYIAAIKYKKVDSLLELLDCNVIDKTQLDFIFKCAVSSAVNAYCKRWYKNYDNNLDTARNIVKILADNGATPNYFNIAISYKDEWMVKFLVDKGVDYKSEGLMYKPIDHEMYLIIKTFISNNPNTVILGKTVLQHAIESSNTSLVATLIEEGADVNIRNSETHKHNAELAASKGNSKVLKMLIDAGVDINSYTYYPAIYYSVRNGHLMMTRLLLKNGSILFTDNEGESLIKYAVAVRGHNYSLTKLLLKYGATISGNHEKYVTNINNLYNTYYRDSIINNTRIIMLLIDNGLKINDNSTVLYYLCHYNSIRVFKKLIRNIPDNNLRCGNVLDPMLKDNKRMKLTKYLIRMGAIIEPRTQDRKLHDDLNPLFRAVYYAADKKIKILLDNGANINASCDTHGTVMRKIYLNNLFFYNNFRYHTRKNEKVIRILIPYLLWSGIRDNSVSNTIEYNQNIELVNEIMYMKEVKRICDLELKRMKGIVICQHRKVTLYDFLSYRKEMDLMIITNTSNIMSKYNNSLNLFKRIIRNRKIELINKRKNIYAILEHFNSISDNTNRLYSLPFETKFKIFSYLTYKDLEHISKGVLNNTEKKG</sequence>
<dbReference type="Gene3D" id="1.25.40.20">
    <property type="entry name" value="Ankyrin repeat-containing domain"/>
    <property type="match status" value="2"/>
</dbReference>
<keyword evidence="2 3" id="KW-0040">ANK repeat</keyword>
<dbReference type="PANTHER" id="PTHR24198">
    <property type="entry name" value="ANKYRIN REPEAT AND PROTEIN KINASE DOMAIN-CONTAINING PROTEIN"/>
    <property type="match status" value="1"/>
</dbReference>
<dbReference type="EMBL" id="OQ865376">
    <property type="protein sequence ID" value="WHV01140.1"/>
    <property type="molecule type" value="Genomic_DNA"/>
</dbReference>
<dbReference type="Pfam" id="PF12796">
    <property type="entry name" value="Ank_2"/>
    <property type="match status" value="1"/>
</dbReference>
<protein>
    <submittedName>
        <fullName evidence="5">Ankyrin repeat containing protein</fullName>
    </submittedName>
</protein>
<evidence type="ECO:0000313" key="5">
    <source>
        <dbReference type="EMBL" id="WHV01140.1"/>
    </source>
</evidence>
<evidence type="ECO:0000256" key="1">
    <source>
        <dbReference type="ARBA" id="ARBA00022737"/>
    </source>
</evidence>
<feature type="repeat" description="ANK" evidence="3">
    <location>
        <begin position="166"/>
        <end position="198"/>
    </location>
</feature>